<evidence type="ECO:0000256" key="7">
    <source>
        <dbReference type="ARBA" id="ARBA00023118"/>
    </source>
</evidence>
<evidence type="ECO:0000256" key="8">
    <source>
        <dbReference type="ARBA" id="ARBA00034120"/>
    </source>
</evidence>
<evidence type="ECO:0000313" key="11">
    <source>
        <dbReference type="EMBL" id="RZF60714.1"/>
    </source>
</evidence>
<reference evidence="11 12" key="1">
    <citation type="submission" date="2019-02" db="EMBL/GenBank/DDBJ databases">
        <authorList>
            <person name="Li Y."/>
        </authorList>
    </citation>
    <scope>NUCLEOTIDE SEQUENCE [LARGE SCALE GENOMIC DNA]</scope>
    <source>
        <strain evidence="11 12">3-7</strain>
    </source>
</reference>
<evidence type="ECO:0000313" key="12">
    <source>
        <dbReference type="Proteomes" id="UP000292085"/>
    </source>
</evidence>
<evidence type="ECO:0000256" key="3">
    <source>
        <dbReference type="ARBA" id="ARBA00022695"/>
    </source>
</evidence>
<evidence type="ECO:0000256" key="2">
    <source>
        <dbReference type="ARBA" id="ARBA00022679"/>
    </source>
</evidence>
<feature type="domain" description="Reverse transcriptase" evidence="10">
    <location>
        <begin position="17"/>
        <end position="239"/>
    </location>
</feature>
<dbReference type="InterPro" id="IPR051083">
    <property type="entry name" value="GrpII_Intron_Splice-Mob/Def"/>
</dbReference>
<keyword evidence="4" id="KW-0479">Metal-binding</keyword>
<dbReference type="PANTHER" id="PTHR34047">
    <property type="entry name" value="NUCLEAR INTRON MATURASE 1, MITOCHONDRIAL-RELATED"/>
    <property type="match status" value="1"/>
</dbReference>
<dbReference type="AlphaFoldDB" id="A0A4Q6XTB6"/>
<dbReference type="InterPro" id="IPR000477">
    <property type="entry name" value="RT_dom"/>
</dbReference>
<dbReference type="Proteomes" id="UP000292085">
    <property type="component" value="Unassembled WGS sequence"/>
</dbReference>
<dbReference type="GO" id="GO:0046872">
    <property type="term" value="F:metal ion binding"/>
    <property type="evidence" value="ECO:0007669"/>
    <property type="project" value="UniProtKB-KW"/>
</dbReference>
<keyword evidence="12" id="KW-1185">Reference proteome</keyword>
<dbReference type="Pfam" id="PF00078">
    <property type="entry name" value="RVT_1"/>
    <property type="match status" value="1"/>
</dbReference>
<dbReference type="GO" id="GO:0051607">
    <property type="term" value="P:defense response to virus"/>
    <property type="evidence" value="ECO:0007669"/>
    <property type="project" value="UniProtKB-KW"/>
</dbReference>
<dbReference type="PRINTS" id="PR00866">
    <property type="entry name" value="RNADNAPOLMS"/>
</dbReference>
<protein>
    <recommendedName>
        <fullName evidence="1">RNA-directed DNA polymerase</fullName>
        <ecNumber evidence="1">2.7.7.49</ecNumber>
    </recommendedName>
</protein>
<dbReference type="EC" id="2.7.7.49" evidence="1"/>
<evidence type="ECO:0000256" key="5">
    <source>
        <dbReference type="ARBA" id="ARBA00022842"/>
    </source>
</evidence>
<evidence type="ECO:0000256" key="1">
    <source>
        <dbReference type="ARBA" id="ARBA00012493"/>
    </source>
</evidence>
<keyword evidence="2" id="KW-0808">Transferase</keyword>
<dbReference type="InterPro" id="IPR043502">
    <property type="entry name" value="DNA/RNA_pol_sf"/>
</dbReference>
<keyword evidence="7" id="KW-0051">Antiviral defense</keyword>
<dbReference type="PANTHER" id="PTHR34047:SF7">
    <property type="entry name" value="RNA-DIRECTED DNA POLYMERASE"/>
    <property type="match status" value="1"/>
</dbReference>
<comment type="similarity">
    <text evidence="8">Belongs to the bacterial reverse transcriptase family.</text>
</comment>
<comment type="catalytic activity">
    <reaction evidence="9">
        <text>DNA(n) + a 2'-deoxyribonucleoside 5'-triphosphate = DNA(n+1) + diphosphate</text>
        <dbReference type="Rhea" id="RHEA:22508"/>
        <dbReference type="Rhea" id="RHEA-COMP:17339"/>
        <dbReference type="Rhea" id="RHEA-COMP:17340"/>
        <dbReference type="ChEBI" id="CHEBI:33019"/>
        <dbReference type="ChEBI" id="CHEBI:61560"/>
        <dbReference type="ChEBI" id="CHEBI:173112"/>
        <dbReference type="EC" id="2.7.7.49"/>
    </reaction>
</comment>
<dbReference type="RefSeq" id="WP_130160174.1">
    <property type="nucleotide sequence ID" value="NZ_SGIS01000054.1"/>
</dbReference>
<evidence type="ECO:0000256" key="6">
    <source>
        <dbReference type="ARBA" id="ARBA00022918"/>
    </source>
</evidence>
<organism evidence="11 12">
    <name type="scientific">Sphingomonas populi</name>
    <dbReference type="NCBI Taxonomy" id="2484750"/>
    <lineage>
        <taxon>Bacteria</taxon>
        <taxon>Pseudomonadati</taxon>
        <taxon>Pseudomonadota</taxon>
        <taxon>Alphaproteobacteria</taxon>
        <taxon>Sphingomonadales</taxon>
        <taxon>Sphingomonadaceae</taxon>
        <taxon>Sphingomonas</taxon>
    </lineage>
</organism>
<comment type="caution">
    <text evidence="11">The sequence shown here is derived from an EMBL/GenBank/DDBJ whole genome shotgun (WGS) entry which is preliminary data.</text>
</comment>
<sequence length="315" mass="36095">MRSKLVDLLIRELRIGERELAALIATAPDRYKTYFIPKRSGGRREIAHPAFELKIAQRAIISGFLNELPVHHCATAYKKGSSIRQNAERHCHNRAILKYDFKDFFPSITEQAWLSYCDRRKVMDRSDAVLAGRLLFRRPKGGRILRLSIGAPSSPILSNVLLYDFDCQVHERVTAHKITYTRYADDMTFSSERTWNLREVDKILRSVINSLGTPSLTINGSKTTLVTPKYHRQVTGLVLTLDGRVSLGRDRKRLIRARVHHAVSGKLSKAALVNLAGTLAFAKDVEPEFYNRLELTYGRENLETIKYSVRDYHRE</sequence>
<accession>A0A4Q6XTB6</accession>
<dbReference type="NCBIfam" id="NF038233">
    <property type="entry name" value="retron_St85_RT"/>
    <property type="match status" value="1"/>
</dbReference>
<dbReference type="EMBL" id="SGIS01000054">
    <property type="protein sequence ID" value="RZF60714.1"/>
    <property type="molecule type" value="Genomic_DNA"/>
</dbReference>
<dbReference type="GO" id="GO:0003964">
    <property type="term" value="F:RNA-directed DNA polymerase activity"/>
    <property type="evidence" value="ECO:0007669"/>
    <property type="project" value="UniProtKB-KW"/>
</dbReference>
<dbReference type="CDD" id="cd03487">
    <property type="entry name" value="RT_Bac_retron_II"/>
    <property type="match status" value="1"/>
</dbReference>
<dbReference type="SUPFAM" id="SSF56672">
    <property type="entry name" value="DNA/RNA polymerases"/>
    <property type="match status" value="1"/>
</dbReference>
<dbReference type="InterPro" id="IPR000123">
    <property type="entry name" value="Reverse_transcriptase_msDNA"/>
</dbReference>
<keyword evidence="5" id="KW-0460">Magnesium</keyword>
<dbReference type="PROSITE" id="PS50878">
    <property type="entry name" value="RT_POL"/>
    <property type="match status" value="1"/>
</dbReference>
<gene>
    <name evidence="11" type="ORF">EWE75_21670</name>
</gene>
<dbReference type="OrthoDB" id="7055795at2"/>
<keyword evidence="3" id="KW-0548">Nucleotidyltransferase</keyword>
<keyword evidence="6 11" id="KW-0695">RNA-directed DNA polymerase</keyword>
<proteinExistence type="inferred from homology"/>
<name>A0A4Q6XTB6_9SPHN</name>
<evidence type="ECO:0000256" key="9">
    <source>
        <dbReference type="ARBA" id="ARBA00048173"/>
    </source>
</evidence>
<evidence type="ECO:0000259" key="10">
    <source>
        <dbReference type="PROSITE" id="PS50878"/>
    </source>
</evidence>
<evidence type="ECO:0000256" key="4">
    <source>
        <dbReference type="ARBA" id="ARBA00022723"/>
    </source>
</evidence>
<dbReference type="GO" id="GO:0003723">
    <property type="term" value="F:RNA binding"/>
    <property type="evidence" value="ECO:0007669"/>
    <property type="project" value="InterPro"/>
</dbReference>